<keyword evidence="1" id="KW-0472">Membrane</keyword>
<name>A0ABT6HER8_9ACTN</name>
<accession>A0ABT6HER8</accession>
<proteinExistence type="predicted"/>
<dbReference type="RefSeq" id="WP_279925396.1">
    <property type="nucleotide sequence ID" value="NZ_JARWBG010000001.1"/>
</dbReference>
<evidence type="ECO:0000256" key="1">
    <source>
        <dbReference type="SAM" id="Phobius"/>
    </source>
</evidence>
<keyword evidence="1" id="KW-0812">Transmembrane</keyword>
<feature type="transmembrane region" description="Helical" evidence="1">
    <location>
        <begin position="6"/>
        <end position="25"/>
    </location>
</feature>
<evidence type="ECO:0000313" key="2">
    <source>
        <dbReference type="EMBL" id="MDH2387262.1"/>
    </source>
</evidence>
<keyword evidence="3" id="KW-1185">Reference proteome</keyword>
<reference evidence="2 3" key="1">
    <citation type="submission" date="2023-04" db="EMBL/GenBank/DDBJ databases">
        <title>Streptomyces chengmaiensis sp. nov. isolated from the stem of mangrove plant in Hainan.</title>
        <authorList>
            <person name="Huang X."/>
            <person name="Zhou S."/>
            <person name="Chu X."/>
            <person name="Xie Y."/>
            <person name="Lin Y."/>
        </authorList>
    </citation>
    <scope>NUCLEOTIDE SEQUENCE [LARGE SCALE GENOMIC DNA]</scope>
    <source>
        <strain evidence="2 3">HNM0663</strain>
    </source>
</reference>
<evidence type="ECO:0000313" key="3">
    <source>
        <dbReference type="Proteomes" id="UP001223144"/>
    </source>
</evidence>
<protein>
    <submittedName>
        <fullName evidence="2">Uncharacterized protein</fullName>
    </submittedName>
</protein>
<comment type="caution">
    <text evidence="2">The sequence shown here is derived from an EMBL/GenBank/DDBJ whole genome shotgun (WGS) entry which is preliminary data.</text>
</comment>
<gene>
    <name evidence="2" type="ORF">QCN29_00365</name>
</gene>
<sequence length="72" mass="7503">MQESMVAVAAVGVVTGLPRILLFWLMSRERRRIVAAVSGTGAAASALVLDHRGPGRASLTLLPAPAHEGGER</sequence>
<dbReference type="Proteomes" id="UP001223144">
    <property type="component" value="Unassembled WGS sequence"/>
</dbReference>
<dbReference type="EMBL" id="JARWBG010000001">
    <property type="protein sequence ID" value="MDH2387262.1"/>
    <property type="molecule type" value="Genomic_DNA"/>
</dbReference>
<organism evidence="2 3">
    <name type="scientific">Streptomyces chengmaiensis</name>
    <dbReference type="NCBI Taxonomy" id="3040919"/>
    <lineage>
        <taxon>Bacteria</taxon>
        <taxon>Bacillati</taxon>
        <taxon>Actinomycetota</taxon>
        <taxon>Actinomycetes</taxon>
        <taxon>Kitasatosporales</taxon>
        <taxon>Streptomycetaceae</taxon>
        <taxon>Streptomyces</taxon>
    </lineage>
</organism>
<keyword evidence="1" id="KW-1133">Transmembrane helix</keyword>